<proteinExistence type="predicted"/>
<evidence type="ECO:0000313" key="1">
    <source>
        <dbReference type="EMBL" id="CAD9567109.1"/>
    </source>
</evidence>
<dbReference type="EMBL" id="HBGY01009167">
    <property type="protein sequence ID" value="CAD9567109.1"/>
    <property type="molecule type" value="Transcribed_RNA"/>
</dbReference>
<accession>A0A7S2K5P8</accession>
<name>A0A7S2K5P8_9STRA</name>
<sequence length="353" mass="38717">MMNSNNGTGILSGKAYLKNIVSSSHTSAEAKRILIGLMPCLQETSADCSSNHHQQLNDDLSRDADRLLLDNDTIFKEINDDSNIITHLDKGLNGKTSVFATILRFIEDNHRRGEATKLSSILGANSIMLSVNPRKIPAELDTRDFVTNCLDFLSSGDALHGTIPRVVSSKSGKKRKVVTNAEETDIFVDDFEARAVAASDEFDYGTKIAREFFSDSHPILRCTQDDTGNLIYSMAYKESITDSQDFRLKIIRLERAFLSSSDVNAMIGRGKRIPYVLDEKAERYLLMSGTTAPPRNASKKAVVKNSVTTALSVKETSSAPLNAENGIEEVVGAQSIGVSFNEKSNLTDDSPQQ</sequence>
<protein>
    <submittedName>
        <fullName evidence="1">Uncharacterized protein</fullName>
    </submittedName>
</protein>
<dbReference type="AlphaFoldDB" id="A0A7S2K5P8"/>
<reference evidence="1" key="1">
    <citation type="submission" date="2021-01" db="EMBL/GenBank/DDBJ databases">
        <authorList>
            <person name="Corre E."/>
            <person name="Pelletier E."/>
            <person name="Niang G."/>
            <person name="Scheremetjew M."/>
            <person name="Finn R."/>
            <person name="Kale V."/>
            <person name="Holt S."/>
            <person name="Cochrane G."/>
            <person name="Meng A."/>
            <person name="Brown T."/>
            <person name="Cohen L."/>
        </authorList>
    </citation>
    <scope>NUCLEOTIDE SEQUENCE</scope>
    <source>
        <strain evidence="1">B650</strain>
    </source>
</reference>
<gene>
    <name evidence="1" type="ORF">LDAN0321_LOCUS5791</name>
</gene>
<organism evidence="1">
    <name type="scientific">Leptocylindrus danicus</name>
    <dbReference type="NCBI Taxonomy" id="163516"/>
    <lineage>
        <taxon>Eukaryota</taxon>
        <taxon>Sar</taxon>
        <taxon>Stramenopiles</taxon>
        <taxon>Ochrophyta</taxon>
        <taxon>Bacillariophyta</taxon>
        <taxon>Coscinodiscophyceae</taxon>
        <taxon>Chaetocerotophycidae</taxon>
        <taxon>Leptocylindrales</taxon>
        <taxon>Leptocylindraceae</taxon>
        <taxon>Leptocylindrus</taxon>
    </lineage>
</organism>